<sequence>MFCIEEEELEQSASLSLFVGEGSAQEERREEIGGLSSSRAPKDAISPHIGCFLSLGSPARCRLCSLSLSLSQRR</sequence>
<dbReference type="AlphaFoldDB" id="A0A1I7UC11"/>
<reference evidence="2" key="1">
    <citation type="submission" date="2016-11" db="UniProtKB">
        <authorList>
            <consortium name="WormBaseParasite"/>
        </authorList>
    </citation>
    <scope>IDENTIFICATION</scope>
</reference>
<proteinExistence type="predicted"/>
<name>A0A1I7UC11_9PELO</name>
<evidence type="ECO:0000313" key="1">
    <source>
        <dbReference type="Proteomes" id="UP000095282"/>
    </source>
</evidence>
<dbReference type="WBParaSite" id="Csp11.Scaffold629.g7807.t1">
    <property type="protein sequence ID" value="Csp11.Scaffold629.g7807.t1"/>
    <property type="gene ID" value="Csp11.Scaffold629.g7807"/>
</dbReference>
<organism evidence="1 2">
    <name type="scientific">Caenorhabditis tropicalis</name>
    <dbReference type="NCBI Taxonomy" id="1561998"/>
    <lineage>
        <taxon>Eukaryota</taxon>
        <taxon>Metazoa</taxon>
        <taxon>Ecdysozoa</taxon>
        <taxon>Nematoda</taxon>
        <taxon>Chromadorea</taxon>
        <taxon>Rhabditida</taxon>
        <taxon>Rhabditina</taxon>
        <taxon>Rhabditomorpha</taxon>
        <taxon>Rhabditoidea</taxon>
        <taxon>Rhabditidae</taxon>
        <taxon>Peloderinae</taxon>
        <taxon>Caenorhabditis</taxon>
    </lineage>
</organism>
<keyword evidence="1" id="KW-1185">Reference proteome</keyword>
<dbReference type="Proteomes" id="UP000095282">
    <property type="component" value="Unplaced"/>
</dbReference>
<accession>A0A1I7UC11</accession>
<evidence type="ECO:0000313" key="2">
    <source>
        <dbReference type="WBParaSite" id="Csp11.Scaffold629.g7807.t1"/>
    </source>
</evidence>
<protein>
    <submittedName>
        <fullName evidence="2">Uncharacterized protein</fullName>
    </submittedName>
</protein>